<dbReference type="AlphaFoldDB" id="A0A8J3M4A3"/>
<dbReference type="Pfam" id="PF00892">
    <property type="entry name" value="EamA"/>
    <property type="match status" value="2"/>
</dbReference>
<evidence type="ECO:0000313" key="8">
    <source>
        <dbReference type="EMBL" id="GHF37967.1"/>
    </source>
</evidence>
<keyword evidence="4 6" id="KW-1133">Transmembrane helix</keyword>
<dbReference type="PANTHER" id="PTHR22911">
    <property type="entry name" value="ACYL-MALONYL CONDENSING ENZYME-RELATED"/>
    <property type="match status" value="1"/>
</dbReference>
<feature type="transmembrane region" description="Helical" evidence="6">
    <location>
        <begin position="105"/>
        <end position="122"/>
    </location>
</feature>
<evidence type="ECO:0000256" key="3">
    <source>
        <dbReference type="ARBA" id="ARBA00022692"/>
    </source>
</evidence>
<comment type="caution">
    <text evidence="8">The sequence shown here is derived from an EMBL/GenBank/DDBJ whole genome shotgun (WGS) entry which is preliminary data.</text>
</comment>
<keyword evidence="3 6" id="KW-0812">Transmembrane</keyword>
<evidence type="ECO:0000256" key="6">
    <source>
        <dbReference type="SAM" id="Phobius"/>
    </source>
</evidence>
<reference evidence="8" key="1">
    <citation type="journal article" date="2014" name="Int. J. Syst. Evol. Microbiol.">
        <title>Complete genome sequence of Corynebacterium casei LMG S-19264T (=DSM 44701T), isolated from a smear-ripened cheese.</title>
        <authorList>
            <consortium name="US DOE Joint Genome Institute (JGI-PGF)"/>
            <person name="Walter F."/>
            <person name="Albersmeier A."/>
            <person name="Kalinowski J."/>
            <person name="Ruckert C."/>
        </authorList>
    </citation>
    <scope>NUCLEOTIDE SEQUENCE</scope>
    <source>
        <strain evidence="8">KCTC 42650</strain>
    </source>
</reference>
<dbReference type="SUPFAM" id="SSF103481">
    <property type="entry name" value="Multidrug resistance efflux transporter EmrE"/>
    <property type="match status" value="2"/>
</dbReference>
<feature type="transmembrane region" description="Helical" evidence="6">
    <location>
        <begin position="219"/>
        <end position="237"/>
    </location>
</feature>
<reference evidence="8" key="2">
    <citation type="submission" date="2020-09" db="EMBL/GenBank/DDBJ databases">
        <authorList>
            <person name="Sun Q."/>
            <person name="Kim S."/>
        </authorList>
    </citation>
    <scope>NUCLEOTIDE SEQUENCE</scope>
    <source>
        <strain evidence="8">KCTC 42650</strain>
    </source>
</reference>
<feature type="transmembrane region" description="Helical" evidence="6">
    <location>
        <begin position="12"/>
        <end position="31"/>
    </location>
</feature>
<comment type="subcellular location">
    <subcellularLocation>
        <location evidence="1">Membrane</location>
        <topology evidence="1">Multi-pass membrane protein</topology>
    </subcellularLocation>
</comment>
<feature type="transmembrane region" description="Helical" evidence="6">
    <location>
        <begin position="129"/>
        <end position="149"/>
    </location>
</feature>
<dbReference type="InterPro" id="IPR000620">
    <property type="entry name" value="EamA_dom"/>
</dbReference>
<feature type="transmembrane region" description="Helical" evidence="6">
    <location>
        <begin position="81"/>
        <end position="99"/>
    </location>
</feature>
<gene>
    <name evidence="8" type="ORF">GCM10017056_07400</name>
</gene>
<evidence type="ECO:0000256" key="2">
    <source>
        <dbReference type="ARBA" id="ARBA00009853"/>
    </source>
</evidence>
<keyword evidence="9" id="KW-1185">Reference proteome</keyword>
<dbReference type="RefSeq" id="WP_189678674.1">
    <property type="nucleotide sequence ID" value="NZ_BNCJ01000001.1"/>
</dbReference>
<dbReference type="GO" id="GO:0016020">
    <property type="term" value="C:membrane"/>
    <property type="evidence" value="ECO:0007669"/>
    <property type="project" value="UniProtKB-SubCell"/>
</dbReference>
<feature type="domain" description="EamA" evidence="7">
    <location>
        <begin position="14"/>
        <end position="145"/>
    </location>
</feature>
<organism evidence="8 9">
    <name type="scientific">Seohaeicola zhoushanensis</name>
    <dbReference type="NCBI Taxonomy" id="1569283"/>
    <lineage>
        <taxon>Bacteria</taxon>
        <taxon>Pseudomonadati</taxon>
        <taxon>Pseudomonadota</taxon>
        <taxon>Alphaproteobacteria</taxon>
        <taxon>Rhodobacterales</taxon>
        <taxon>Roseobacteraceae</taxon>
        <taxon>Seohaeicola</taxon>
    </lineage>
</organism>
<evidence type="ECO:0000256" key="1">
    <source>
        <dbReference type="ARBA" id="ARBA00004141"/>
    </source>
</evidence>
<feature type="transmembrane region" description="Helical" evidence="6">
    <location>
        <begin position="192"/>
        <end position="213"/>
    </location>
</feature>
<feature type="transmembrane region" description="Helical" evidence="6">
    <location>
        <begin position="43"/>
        <end position="60"/>
    </location>
</feature>
<comment type="similarity">
    <text evidence="2">Belongs to the drug/metabolite transporter (DMT) superfamily. 10 TMS drug/metabolite exporter (DME) (TC 2.A.7.3) family.</text>
</comment>
<dbReference type="EMBL" id="BNCJ01000001">
    <property type="protein sequence ID" value="GHF37967.1"/>
    <property type="molecule type" value="Genomic_DNA"/>
</dbReference>
<keyword evidence="5 6" id="KW-0472">Membrane</keyword>
<dbReference type="PANTHER" id="PTHR22911:SF6">
    <property type="entry name" value="SOLUTE CARRIER FAMILY 35 MEMBER G1"/>
    <property type="match status" value="1"/>
</dbReference>
<sequence length="312" mass="33067">MPDTLTPHRPGLAIALKLSAVALLTCMFAMVKAATAEVPPGEAVFFRSLFAIPVILLWLVKRGELRSGLVTHNIRGHFLRGALGTAAMGLNFGAVSILPLPEVTAIGYAMPIFTLILSALMLGERIRLIRISAVVLGLVGVLIMLWPRIAGGGPSEEGATLGAMLALGSALMGAMVQIHIRQLVQTEHPAAVVFYFSVSASLLALLTVPFGWVMPSGEMLALLVGAGLIGGVGQALMTSSYRYGPASMLASYDYSSMIFAIILGYFWFSELPTLVMLSGAALVILGNVVVILRERQLGIERQRARAAGQPKT</sequence>
<evidence type="ECO:0000256" key="5">
    <source>
        <dbReference type="ARBA" id="ARBA00023136"/>
    </source>
</evidence>
<feature type="transmembrane region" description="Helical" evidence="6">
    <location>
        <begin position="274"/>
        <end position="292"/>
    </location>
</feature>
<protein>
    <submittedName>
        <fullName evidence="8">Permease</fullName>
    </submittedName>
</protein>
<evidence type="ECO:0000256" key="4">
    <source>
        <dbReference type="ARBA" id="ARBA00022989"/>
    </source>
</evidence>
<feature type="transmembrane region" description="Helical" evidence="6">
    <location>
        <begin position="161"/>
        <end position="180"/>
    </location>
</feature>
<feature type="transmembrane region" description="Helical" evidence="6">
    <location>
        <begin position="249"/>
        <end position="268"/>
    </location>
</feature>
<dbReference type="Proteomes" id="UP000626220">
    <property type="component" value="Unassembled WGS sequence"/>
</dbReference>
<dbReference type="InterPro" id="IPR037185">
    <property type="entry name" value="EmrE-like"/>
</dbReference>
<name>A0A8J3M4A3_9RHOB</name>
<proteinExistence type="inferred from homology"/>
<evidence type="ECO:0000313" key="9">
    <source>
        <dbReference type="Proteomes" id="UP000626220"/>
    </source>
</evidence>
<evidence type="ECO:0000259" key="7">
    <source>
        <dbReference type="Pfam" id="PF00892"/>
    </source>
</evidence>
<accession>A0A8J3M4A3</accession>
<feature type="domain" description="EamA" evidence="7">
    <location>
        <begin position="161"/>
        <end position="291"/>
    </location>
</feature>